<evidence type="ECO:0000313" key="7">
    <source>
        <dbReference type="Proteomes" id="UP000006875"/>
    </source>
</evidence>
<evidence type="ECO:0000256" key="4">
    <source>
        <dbReference type="ARBA" id="ARBA00022842"/>
    </source>
</evidence>
<evidence type="ECO:0000256" key="1">
    <source>
        <dbReference type="ARBA" id="ARBA00001946"/>
    </source>
</evidence>
<keyword evidence="4" id="KW-0460">Magnesium</keyword>
<dbReference type="GO" id="GO:0000272">
    <property type="term" value="P:polysaccharide catabolic process"/>
    <property type="evidence" value="ECO:0007669"/>
    <property type="project" value="InterPro"/>
</dbReference>
<sequence>MKLIINADDFGYSKGVNYGIIEAYKNGLVTSTTIMMNMPYVDHALDLYKDNQGLGLGIHFVLTSYIPLTNSSELLGKDGVMDRDFDRIALCSEKTIEAELRAQLNLLIKKGYKITHADSHHHVHQIPKVLKIMSKICKEYDLAMRTVPEQKNWDEFDNNIKTTENFEWEFYDEKATFEKFKDIVSQPDISSLEICTHPAFIDLHLKNFSNYVEPRMIELDILTSQKTKELIADKNIQMINFGDL</sequence>
<organism evidence="6 7">
    <name type="scientific">Ilyobacter polytropus (strain ATCC 51220 / DSM 2926 / LMG 16218 / CuHBu1)</name>
    <dbReference type="NCBI Taxonomy" id="572544"/>
    <lineage>
        <taxon>Bacteria</taxon>
        <taxon>Fusobacteriati</taxon>
        <taxon>Fusobacteriota</taxon>
        <taxon>Fusobacteriia</taxon>
        <taxon>Fusobacteriales</taxon>
        <taxon>Fusobacteriaceae</taxon>
        <taxon>Ilyobacter</taxon>
    </lineage>
</organism>
<dbReference type="AlphaFoldDB" id="E3H6S5"/>
<evidence type="ECO:0000256" key="5">
    <source>
        <dbReference type="ARBA" id="ARBA00023277"/>
    </source>
</evidence>
<evidence type="ECO:0000256" key="2">
    <source>
        <dbReference type="ARBA" id="ARBA00022723"/>
    </source>
</evidence>
<dbReference type="PANTHER" id="PTHR31609">
    <property type="entry name" value="YDJC DEACETYLASE FAMILY MEMBER"/>
    <property type="match status" value="1"/>
</dbReference>
<dbReference type="NCBIfam" id="NF002559">
    <property type="entry name" value="PRK02134.1"/>
    <property type="match status" value="1"/>
</dbReference>
<dbReference type="Proteomes" id="UP000006875">
    <property type="component" value="Chromosome"/>
</dbReference>
<dbReference type="STRING" id="572544.Ilyop_0657"/>
<dbReference type="GO" id="GO:0046872">
    <property type="term" value="F:metal ion binding"/>
    <property type="evidence" value="ECO:0007669"/>
    <property type="project" value="UniProtKB-KW"/>
</dbReference>
<dbReference type="SUPFAM" id="SSF88713">
    <property type="entry name" value="Glycoside hydrolase/deacetylase"/>
    <property type="match status" value="1"/>
</dbReference>
<dbReference type="InterPro" id="IPR011330">
    <property type="entry name" value="Glyco_hydro/deAcase_b/a-brl"/>
</dbReference>
<accession>E3H6S5</accession>
<evidence type="ECO:0000313" key="6">
    <source>
        <dbReference type="EMBL" id="ADO82444.1"/>
    </source>
</evidence>
<reference evidence="6 7" key="1">
    <citation type="journal article" date="2010" name="Stand. Genomic Sci.">
        <title>Complete genome sequence of Ilyobacter polytropus type strain (CuHbu1).</title>
        <authorList>
            <person name="Sikorski J."/>
            <person name="Chertkov O."/>
            <person name="Lapidus A."/>
            <person name="Nolan M."/>
            <person name="Lucas S."/>
            <person name="Del Rio T.G."/>
            <person name="Tice H."/>
            <person name="Cheng J.F."/>
            <person name="Tapia R."/>
            <person name="Han C."/>
            <person name="Goodwin L."/>
            <person name="Pitluck S."/>
            <person name="Liolios K."/>
            <person name="Ivanova N."/>
            <person name="Mavromatis K."/>
            <person name="Mikhailova N."/>
            <person name="Pati A."/>
            <person name="Chen A."/>
            <person name="Palaniappan K."/>
            <person name="Land M."/>
            <person name="Hauser L."/>
            <person name="Chang Y.J."/>
            <person name="Jeffries C.D."/>
            <person name="Brambilla E."/>
            <person name="Yasawong M."/>
            <person name="Rohde M."/>
            <person name="Pukall R."/>
            <person name="Spring S."/>
            <person name="Goker M."/>
            <person name="Woyke T."/>
            <person name="Bristow J."/>
            <person name="Eisen J.A."/>
            <person name="Markowitz V."/>
            <person name="Hugenholtz P."/>
            <person name="Kyrpides N.C."/>
            <person name="Klenk H.P."/>
        </authorList>
    </citation>
    <scope>NUCLEOTIDE SEQUENCE [LARGE SCALE GENOMIC DNA]</scope>
    <source>
        <strain evidence="7">ATCC 51220 / DSM 2926 / LMG 16218 / CuHBu1</strain>
    </source>
</reference>
<name>E3H6S5_ILYPC</name>
<dbReference type="KEGG" id="ipo:Ilyop_0657"/>
<protein>
    <submittedName>
        <fullName evidence="6">YdjC family protein</fullName>
    </submittedName>
</protein>
<proteinExistence type="predicted"/>
<dbReference type="OrthoDB" id="9774177at2"/>
<dbReference type="RefSeq" id="WP_013387114.1">
    <property type="nucleotide sequence ID" value="NC_014632.1"/>
</dbReference>
<dbReference type="PANTHER" id="PTHR31609:SF1">
    <property type="entry name" value="CARBOHYDRATE DEACETYLASE"/>
    <property type="match status" value="1"/>
</dbReference>
<dbReference type="InterPro" id="IPR022948">
    <property type="entry name" value="COD_ChbG_bac"/>
</dbReference>
<gene>
    <name evidence="6" type="ordered locus">Ilyop_0657</name>
</gene>
<dbReference type="GO" id="GO:0016811">
    <property type="term" value="F:hydrolase activity, acting on carbon-nitrogen (but not peptide) bonds, in linear amides"/>
    <property type="evidence" value="ECO:0007669"/>
    <property type="project" value="InterPro"/>
</dbReference>
<dbReference type="CDD" id="cd10803">
    <property type="entry name" value="YdjC_EF3048_like"/>
    <property type="match status" value="1"/>
</dbReference>
<keyword evidence="2" id="KW-0479">Metal-binding</keyword>
<dbReference type="InterPro" id="IPR006879">
    <property type="entry name" value="YdjC-like"/>
</dbReference>
<dbReference type="eggNOG" id="COG3394">
    <property type="taxonomic scope" value="Bacteria"/>
</dbReference>
<comment type="cofactor">
    <cofactor evidence="1">
        <name>Mg(2+)</name>
        <dbReference type="ChEBI" id="CHEBI:18420"/>
    </cofactor>
</comment>
<dbReference type="Gene3D" id="3.20.20.370">
    <property type="entry name" value="Glycoside hydrolase/deacetylase"/>
    <property type="match status" value="1"/>
</dbReference>
<dbReference type="GO" id="GO:0019213">
    <property type="term" value="F:deacetylase activity"/>
    <property type="evidence" value="ECO:0007669"/>
    <property type="project" value="TreeGrafter"/>
</dbReference>
<dbReference type="Pfam" id="PF04794">
    <property type="entry name" value="YdjC"/>
    <property type="match status" value="1"/>
</dbReference>
<dbReference type="EMBL" id="CP002281">
    <property type="protein sequence ID" value="ADO82444.1"/>
    <property type="molecule type" value="Genomic_DNA"/>
</dbReference>
<keyword evidence="5" id="KW-0119">Carbohydrate metabolism</keyword>
<evidence type="ECO:0000256" key="3">
    <source>
        <dbReference type="ARBA" id="ARBA00022801"/>
    </source>
</evidence>
<dbReference type="HOGENOM" id="CLU_064244_4_0_0"/>
<keyword evidence="7" id="KW-1185">Reference proteome</keyword>
<keyword evidence="3" id="KW-0378">Hydrolase</keyword>